<evidence type="ECO:0000313" key="1">
    <source>
        <dbReference type="EMBL" id="NYD89176.1"/>
    </source>
</evidence>
<dbReference type="RefSeq" id="WP_179507673.1">
    <property type="nucleotide sequence ID" value="NZ_JACCBY010000001.1"/>
</dbReference>
<reference evidence="1 2" key="1">
    <citation type="submission" date="2020-07" db="EMBL/GenBank/DDBJ databases">
        <authorList>
            <person name="Partida-Martinez L."/>
            <person name="Huntemann M."/>
            <person name="Clum A."/>
            <person name="Wang J."/>
            <person name="Palaniappan K."/>
            <person name="Ritter S."/>
            <person name="Chen I.-M."/>
            <person name="Stamatis D."/>
            <person name="Reddy T."/>
            <person name="O'Malley R."/>
            <person name="Daum C."/>
            <person name="Shapiro N."/>
            <person name="Ivanova N."/>
            <person name="Kyrpides N."/>
            <person name="Woyke T."/>
        </authorList>
    </citation>
    <scope>NUCLEOTIDE SEQUENCE [LARGE SCALE GENOMIC DNA]</scope>
    <source>
        <strain evidence="1 2">AS2.3</strain>
    </source>
</reference>
<organism evidence="1 2">
    <name type="scientific">Sphingomonas melonis</name>
    <dbReference type="NCBI Taxonomy" id="152682"/>
    <lineage>
        <taxon>Bacteria</taxon>
        <taxon>Pseudomonadati</taxon>
        <taxon>Pseudomonadota</taxon>
        <taxon>Alphaproteobacteria</taxon>
        <taxon>Sphingomonadales</taxon>
        <taxon>Sphingomonadaceae</taxon>
        <taxon>Sphingomonas</taxon>
    </lineage>
</organism>
<reference evidence="1 2" key="2">
    <citation type="submission" date="2020-08" db="EMBL/GenBank/DDBJ databases">
        <title>The Agave Microbiome: Exploring the role of microbial communities in plant adaptations to desert environments.</title>
        <authorList>
            <person name="Partida-Martinez L.P."/>
        </authorList>
    </citation>
    <scope>NUCLEOTIDE SEQUENCE [LARGE SCALE GENOMIC DNA]</scope>
    <source>
        <strain evidence="1 2">AS2.3</strain>
    </source>
</reference>
<accession>A0A7Y9FN55</accession>
<proteinExistence type="predicted"/>
<dbReference type="EMBL" id="JACCBY010000001">
    <property type="protein sequence ID" value="NYD89176.1"/>
    <property type="molecule type" value="Genomic_DNA"/>
</dbReference>
<sequence length="258" mass="29378">MVREMGGADLPWGWWLRSSRGALEDEQGRRWHTVRDAYWHGHLRFPPDNGTSEQQELLLRVLCAFARRGSYGTETMHDLLGGDLMFWRFYQCWLGSVGLLDVDGRQPVFGAPLSTEGRSVMLMLQATREPAWIDLPFTEIVEAVARGGRDAADDERESTLRAFERSVARRPHVFARERVGRHSLVTLTGIGLGGRMPLRRVMWSHPFASSRTRDDFYAWLAERVDRWEAWGELAYGSGASALTQRLLTLFLETGGRPS</sequence>
<evidence type="ECO:0000313" key="2">
    <source>
        <dbReference type="Proteomes" id="UP000517753"/>
    </source>
</evidence>
<comment type="caution">
    <text evidence="1">The sequence shown here is derived from an EMBL/GenBank/DDBJ whole genome shotgun (WGS) entry which is preliminary data.</text>
</comment>
<protein>
    <submittedName>
        <fullName evidence="1">Uncharacterized protein</fullName>
    </submittedName>
</protein>
<dbReference type="AlphaFoldDB" id="A0A7Y9FN55"/>
<gene>
    <name evidence="1" type="ORF">HD841_000945</name>
</gene>
<name>A0A7Y9FN55_9SPHN</name>
<dbReference type="Proteomes" id="UP000517753">
    <property type="component" value="Unassembled WGS sequence"/>
</dbReference>
<keyword evidence="2" id="KW-1185">Reference proteome</keyword>